<dbReference type="SUPFAM" id="SSF53271">
    <property type="entry name" value="PRTase-like"/>
    <property type="match status" value="1"/>
</dbReference>
<dbReference type="GO" id="GO:0032264">
    <property type="term" value="P:IMP salvage"/>
    <property type="evidence" value="ECO:0007669"/>
    <property type="project" value="TreeGrafter"/>
</dbReference>
<protein>
    <submittedName>
        <fullName evidence="2">Phosphoribosyl transferase domain protein</fullName>
    </submittedName>
</protein>
<sequence>MEQKQERDYINDCLVNLPKHYKFLADSSMISMANDKCAENIITFYKNLNLENVDIVLLCILKGGAFFLTDLARNLTTKIRNENLPINVSCDFITAKSYSGMVQNDVSVSSDFNVEKLVDKHVILVDELIDNGDTIHAIKNYLLSNGIVNVYSCVAFIKNKPRIIEPDWYGLLVPDVWLIGYGLDDMEKYRELNMSCFINKPEGVEKTSDDLLFEDENYLQEIYKFHNEHNKFVMKTFIINTIKH</sequence>
<dbReference type="GO" id="GO:0032263">
    <property type="term" value="P:GMP salvage"/>
    <property type="evidence" value="ECO:0007669"/>
    <property type="project" value="TreeGrafter"/>
</dbReference>
<dbReference type="CDD" id="cd06223">
    <property type="entry name" value="PRTases_typeI"/>
    <property type="match status" value="1"/>
</dbReference>
<evidence type="ECO:0000313" key="2">
    <source>
        <dbReference type="EMBL" id="ARF10193.1"/>
    </source>
</evidence>
<keyword evidence="2" id="KW-0808">Transferase</keyword>
<organism evidence="2">
    <name type="scientific">Hokovirus HKV1</name>
    <dbReference type="NCBI Taxonomy" id="1977638"/>
    <lineage>
        <taxon>Viruses</taxon>
        <taxon>Varidnaviria</taxon>
        <taxon>Bamfordvirae</taxon>
        <taxon>Nucleocytoviricota</taxon>
        <taxon>Megaviricetes</taxon>
        <taxon>Imitervirales</taxon>
        <taxon>Mimiviridae</taxon>
        <taxon>Klosneuvirinae</taxon>
        <taxon>Hokovirus</taxon>
    </lineage>
</organism>
<dbReference type="GO" id="GO:0004422">
    <property type="term" value="F:hypoxanthine phosphoribosyltransferase activity"/>
    <property type="evidence" value="ECO:0007669"/>
    <property type="project" value="TreeGrafter"/>
</dbReference>
<dbReference type="PANTHER" id="PTHR43340:SF1">
    <property type="entry name" value="HYPOXANTHINE PHOSPHORIBOSYLTRANSFERASE"/>
    <property type="match status" value="1"/>
</dbReference>
<dbReference type="Gene3D" id="3.40.50.2020">
    <property type="match status" value="1"/>
</dbReference>
<reference evidence="2" key="1">
    <citation type="journal article" date="2017" name="Science">
        <title>Giant viruses with an expanded complement of translation system components.</title>
        <authorList>
            <person name="Schulz F."/>
            <person name="Yutin N."/>
            <person name="Ivanova N.N."/>
            <person name="Ortega D.R."/>
            <person name="Lee T.K."/>
            <person name="Vierheilig J."/>
            <person name="Daims H."/>
            <person name="Horn M."/>
            <person name="Wagner M."/>
            <person name="Jensen G.J."/>
            <person name="Kyrpides N.C."/>
            <person name="Koonin E.V."/>
            <person name="Woyke T."/>
        </authorList>
    </citation>
    <scope>NUCLEOTIDE SEQUENCE</scope>
    <source>
        <strain evidence="2">HKV1</strain>
    </source>
</reference>
<dbReference type="GO" id="GO:0000287">
    <property type="term" value="F:magnesium ion binding"/>
    <property type="evidence" value="ECO:0007669"/>
    <property type="project" value="TreeGrafter"/>
</dbReference>
<gene>
    <name evidence="2" type="ORF">Hokovirus_1_72</name>
</gene>
<evidence type="ECO:0000259" key="1">
    <source>
        <dbReference type="Pfam" id="PF00156"/>
    </source>
</evidence>
<dbReference type="InterPro" id="IPR000836">
    <property type="entry name" value="PRTase_dom"/>
</dbReference>
<name>A0A1V0SEQ1_9VIRU</name>
<proteinExistence type="predicted"/>
<dbReference type="PANTHER" id="PTHR43340">
    <property type="entry name" value="HYPOXANTHINE-GUANINE PHOSPHORIBOSYLTRANSFERASE"/>
    <property type="match status" value="1"/>
</dbReference>
<dbReference type="GO" id="GO:0046100">
    <property type="term" value="P:hypoxanthine metabolic process"/>
    <property type="evidence" value="ECO:0007669"/>
    <property type="project" value="TreeGrafter"/>
</dbReference>
<dbReference type="InterPro" id="IPR050408">
    <property type="entry name" value="HGPRT"/>
</dbReference>
<dbReference type="InterPro" id="IPR029057">
    <property type="entry name" value="PRTase-like"/>
</dbReference>
<dbReference type="Pfam" id="PF00156">
    <property type="entry name" value="Pribosyltran"/>
    <property type="match status" value="1"/>
</dbReference>
<dbReference type="EMBL" id="KY684103">
    <property type="protein sequence ID" value="ARF10193.1"/>
    <property type="molecule type" value="Genomic_DNA"/>
</dbReference>
<feature type="domain" description="Phosphoribosyltransferase" evidence="1">
    <location>
        <begin position="39"/>
        <end position="184"/>
    </location>
</feature>
<dbReference type="GO" id="GO:0006178">
    <property type="term" value="P:guanine salvage"/>
    <property type="evidence" value="ECO:0007669"/>
    <property type="project" value="TreeGrafter"/>
</dbReference>
<accession>A0A1V0SEQ1</accession>